<dbReference type="Proteomes" id="UP000308671">
    <property type="component" value="Unassembled WGS sequence"/>
</dbReference>
<keyword evidence="1" id="KW-0539">Nucleus</keyword>
<proteinExistence type="predicted"/>
<evidence type="ECO:0000256" key="1">
    <source>
        <dbReference type="PROSITE-ProRule" id="PRU00108"/>
    </source>
</evidence>
<organism evidence="4 5">
    <name type="scientific">Botrytis galanthina</name>
    <dbReference type="NCBI Taxonomy" id="278940"/>
    <lineage>
        <taxon>Eukaryota</taxon>
        <taxon>Fungi</taxon>
        <taxon>Dikarya</taxon>
        <taxon>Ascomycota</taxon>
        <taxon>Pezizomycotina</taxon>
        <taxon>Leotiomycetes</taxon>
        <taxon>Helotiales</taxon>
        <taxon>Sclerotiniaceae</taxon>
        <taxon>Botrytis</taxon>
    </lineage>
</organism>
<sequence length="482" mass="54321">MEADSEQSLAETAAPWKEDCLTRLIKKHRKRVEAGEIPKGNLFHEVSIELNGLGFGIQRTGAACDHKWRRICDKKSMLLAADAWQNDQDLDADLDGAENSIAYEDEADGGFTNMVEENQKRIRRAWTEEESRILYEGIKTFTELRTQGGLPKSSAAELFNHAAPLLQERGFVRTPRGCQEYWRSTGRELWNYDVRTFGDSKILDARGVHFTESSSRINDGALKETKNSRGVLTKSQTSALSQLATESLNTSTEQQAKVAKDHGISLFQVSSYFANKRFTQKKESAKNSLDYGSSKRKQSGRLDADFADSDELIVTRADDVSRDAKKPRLSTSSQIAFNNDGKNAQLPSAFEEDYIRKYSASPPLPNPTRLYTGDTDFIGSNAPIEINSSPMRPTSTMKDTPSSDDEAGFKELQGMVLVQRRRIEERIATSVDKRKQLEFETVRHQTRADMEREAAERTQKKVDEELKVEARLRTRLSQIGSL</sequence>
<accession>A0A4S8R9S3</accession>
<evidence type="ECO:0000313" key="5">
    <source>
        <dbReference type="Proteomes" id="UP000308671"/>
    </source>
</evidence>
<keyword evidence="1" id="KW-0238">DNA-binding</keyword>
<evidence type="ECO:0000313" key="4">
    <source>
        <dbReference type="EMBL" id="THV50064.1"/>
    </source>
</evidence>
<feature type="domain" description="Homeobox" evidence="3">
    <location>
        <begin position="223"/>
        <end position="283"/>
    </location>
</feature>
<keyword evidence="1" id="KW-0371">Homeobox</keyword>
<dbReference type="GO" id="GO:0005634">
    <property type="term" value="C:nucleus"/>
    <property type="evidence" value="ECO:0007669"/>
    <property type="project" value="UniProtKB-SubCell"/>
</dbReference>
<comment type="caution">
    <text evidence="4">The sequence shown here is derived from an EMBL/GenBank/DDBJ whole genome shotgun (WGS) entry which is preliminary data.</text>
</comment>
<feature type="DNA-binding region" description="Homeobox" evidence="1">
    <location>
        <begin position="225"/>
        <end position="284"/>
    </location>
</feature>
<name>A0A4S8R9S3_9HELO</name>
<evidence type="ECO:0000256" key="2">
    <source>
        <dbReference type="SAM" id="MobiDB-lite"/>
    </source>
</evidence>
<protein>
    <recommendedName>
        <fullName evidence="3">Homeobox domain-containing protein</fullName>
    </recommendedName>
</protein>
<reference evidence="4 5" key="1">
    <citation type="submission" date="2017-12" db="EMBL/GenBank/DDBJ databases">
        <title>Comparative genomics of Botrytis spp.</title>
        <authorList>
            <person name="Valero-Jimenez C.A."/>
            <person name="Tapia P."/>
            <person name="Veloso J."/>
            <person name="Silva-Moreno E."/>
            <person name="Staats M."/>
            <person name="Valdes J.H."/>
            <person name="Van Kan J.A.L."/>
        </authorList>
    </citation>
    <scope>NUCLEOTIDE SEQUENCE [LARGE SCALE GENOMIC DNA]</scope>
    <source>
        <strain evidence="4 5">MUCL435</strain>
    </source>
</reference>
<keyword evidence="5" id="KW-1185">Reference proteome</keyword>
<dbReference type="SUPFAM" id="SSF46689">
    <property type="entry name" value="Homeodomain-like"/>
    <property type="match status" value="1"/>
</dbReference>
<dbReference type="PROSITE" id="PS50071">
    <property type="entry name" value="HOMEOBOX_2"/>
    <property type="match status" value="1"/>
</dbReference>
<dbReference type="InterPro" id="IPR001356">
    <property type="entry name" value="HD"/>
</dbReference>
<feature type="compositionally biased region" description="Polar residues" evidence="2">
    <location>
        <begin position="386"/>
        <end position="400"/>
    </location>
</feature>
<gene>
    <name evidence="4" type="ORF">BGAL_0166g00060</name>
</gene>
<dbReference type="GO" id="GO:0003677">
    <property type="term" value="F:DNA binding"/>
    <property type="evidence" value="ECO:0007669"/>
    <property type="project" value="UniProtKB-UniRule"/>
</dbReference>
<dbReference type="OrthoDB" id="3501850at2759"/>
<evidence type="ECO:0000259" key="3">
    <source>
        <dbReference type="PROSITE" id="PS50071"/>
    </source>
</evidence>
<comment type="subcellular location">
    <subcellularLocation>
        <location evidence="1">Nucleus</location>
    </subcellularLocation>
</comment>
<feature type="region of interest" description="Disordered" evidence="2">
    <location>
        <begin position="383"/>
        <end position="407"/>
    </location>
</feature>
<dbReference type="InterPro" id="IPR009057">
    <property type="entry name" value="Homeodomain-like_sf"/>
</dbReference>
<dbReference type="AlphaFoldDB" id="A0A4S8R9S3"/>
<dbReference type="Gene3D" id="1.10.10.60">
    <property type="entry name" value="Homeodomain-like"/>
    <property type="match status" value="1"/>
</dbReference>
<dbReference type="EMBL" id="PQXL01000166">
    <property type="protein sequence ID" value="THV50064.1"/>
    <property type="molecule type" value="Genomic_DNA"/>
</dbReference>